<organism evidence="4 5">
    <name type="scientific">Mesocestoides corti</name>
    <name type="common">Flatworm</name>
    <dbReference type="NCBI Taxonomy" id="53468"/>
    <lineage>
        <taxon>Eukaryota</taxon>
        <taxon>Metazoa</taxon>
        <taxon>Spiralia</taxon>
        <taxon>Lophotrochozoa</taxon>
        <taxon>Platyhelminthes</taxon>
        <taxon>Cestoda</taxon>
        <taxon>Eucestoda</taxon>
        <taxon>Cyclophyllidea</taxon>
        <taxon>Mesocestoididae</taxon>
        <taxon>Mesocestoides</taxon>
    </lineage>
</organism>
<feature type="compositionally biased region" description="Basic and acidic residues" evidence="2">
    <location>
        <begin position="816"/>
        <end position="827"/>
    </location>
</feature>
<dbReference type="PRINTS" id="PR00109">
    <property type="entry name" value="TYRKINASE"/>
</dbReference>
<feature type="domain" description="Protein kinase" evidence="3">
    <location>
        <begin position="302"/>
        <end position="549"/>
    </location>
</feature>
<dbReference type="Pfam" id="PF00069">
    <property type="entry name" value="Pkinase"/>
    <property type="match status" value="1"/>
</dbReference>
<protein>
    <recommendedName>
        <fullName evidence="3">Protein kinase domain-containing protein</fullName>
    </recommendedName>
</protein>
<dbReference type="Proteomes" id="UP000267029">
    <property type="component" value="Unassembled WGS sequence"/>
</dbReference>
<dbReference type="Gene3D" id="3.30.200.20">
    <property type="entry name" value="Phosphorylase Kinase, domain 1"/>
    <property type="match status" value="1"/>
</dbReference>
<feature type="compositionally biased region" description="Polar residues" evidence="2">
    <location>
        <begin position="800"/>
        <end position="810"/>
    </location>
</feature>
<dbReference type="GO" id="GO:0004674">
    <property type="term" value="F:protein serine/threonine kinase activity"/>
    <property type="evidence" value="ECO:0007669"/>
    <property type="project" value="TreeGrafter"/>
</dbReference>
<name>A0A0R3UIY6_MESCO</name>
<proteinExistence type="predicted"/>
<evidence type="ECO:0000256" key="1">
    <source>
        <dbReference type="SAM" id="Coils"/>
    </source>
</evidence>
<keyword evidence="1" id="KW-0175">Coiled coil</keyword>
<dbReference type="PROSITE" id="PS50011">
    <property type="entry name" value="PROTEIN_KINASE_DOM"/>
    <property type="match status" value="1"/>
</dbReference>
<dbReference type="STRING" id="53468.A0A0R3UIY6"/>
<dbReference type="OrthoDB" id="339325at2759"/>
<feature type="region of interest" description="Disordered" evidence="2">
    <location>
        <begin position="780"/>
        <end position="855"/>
    </location>
</feature>
<dbReference type="PANTHER" id="PTHR44329:SF304">
    <property type="entry name" value="MITOGEN-ACTIVATED PROTEIN KINASE KINASE KINASE 13-LIKE ISOFORM X1"/>
    <property type="match status" value="1"/>
</dbReference>
<dbReference type="EMBL" id="UXSR01005364">
    <property type="protein sequence ID" value="VDD81429.1"/>
    <property type="molecule type" value="Genomic_DNA"/>
</dbReference>
<dbReference type="InterPro" id="IPR008271">
    <property type="entry name" value="Ser/Thr_kinase_AS"/>
</dbReference>
<dbReference type="AlphaFoldDB" id="A0A0R3UIY6"/>
<dbReference type="InterPro" id="IPR011009">
    <property type="entry name" value="Kinase-like_dom_sf"/>
</dbReference>
<feature type="coiled-coil region" evidence="1">
    <location>
        <begin position="589"/>
        <end position="647"/>
    </location>
</feature>
<dbReference type="SUPFAM" id="SSF56112">
    <property type="entry name" value="Protein kinase-like (PK-like)"/>
    <property type="match status" value="1"/>
</dbReference>
<evidence type="ECO:0000259" key="3">
    <source>
        <dbReference type="PROSITE" id="PS50011"/>
    </source>
</evidence>
<dbReference type="InterPro" id="IPR000719">
    <property type="entry name" value="Prot_kinase_dom"/>
</dbReference>
<evidence type="ECO:0000313" key="4">
    <source>
        <dbReference type="EMBL" id="VDD81429.1"/>
    </source>
</evidence>
<dbReference type="GO" id="GO:0005524">
    <property type="term" value="F:ATP binding"/>
    <property type="evidence" value="ECO:0007669"/>
    <property type="project" value="InterPro"/>
</dbReference>
<accession>A0A0R3UIY6</accession>
<feature type="region of interest" description="Disordered" evidence="2">
    <location>
        <begin position="656"/>
        <end position="677"/>
    </location>
</feature>
<feature type="compositionally biased region" description="Polar residues" evidence="2">
    <location>
        <begin position="833"/>
        <end position="842"/>
    </location>
</feature>
<feature type="region of interest" description="Disordered" evidence="2">
    <location>
        <begin position="923"/>
        <end position="950"/>
    </location>
</feature>
<evidence type="ECO:0000256" key="2">
    <source>
        <dbReference type="SAM" id="MobiDB-lite"/>
    </source>
</evidence>
<gene>
    <name evidence="4" type="ORF">MCOS_LOCUS7432</name>
</gene>
<dbReference type="Gene3D" id="1.10.510.10">
    <property type="entry name" value="Transferase(Phosphotransferase) domain 1"/>
    <property type="match status" value="1"/>
</dbReference>
<sequence length="1225" mass="137272">MSYTKPHQCPLDQLQNTKFHEAQLLRKEVDLSESSLSSSGLSFEDPVSFTDVTNFEQIIKKTSGEACSELSFTQSSSSGFVTGREDGNTSSLLSADTDSQAFTWQRECHPLPKVAPILRQAQTLIALFFDIRNARNLSDDTSQSVCAQVAIRASFLPYTGSSQYGDDEDEDVIVTGQSSPATISFKPFAYAQSSTVVSITDRPFAKEAAVPPAEELSTLRPRGDEQQTLTVPNLLSTLTLPPSEVDGKVICDVPSQDGHQRRHLEEFLGCFRPFVRLFLRNGDSMSCKSMEEPQWEWPPSQILDLQYVGSGAQGSVYKATLNGRVIAVKKVNKQSETEIRHLRGLCHKNVVQFLGVSIDGPWYSILMEYCPNGTFFDLLHNNLPVNIDNIIDWTRQIAQGMNYLHSHKVVHRDLKSPNILIGEDGELKISDFGVSKEFNENSTKMSFAGTVAWMAPEIMRGEPCSFKVDVWSFGVLVWEILTCEVPFNGVDYGAIIYGVASNIFSLPIPTDCPTEFRVLMKRCWCPKPRNRPSFPQILSQLELAYNELLQWKDENFNSLREFWQEEIHLRLRDLLKEGSRAPRLEISLMRRRRQELKDAQNIRQNYEEKLMRVNQLCSHLKALTEELEKEQQKVAQERSRYKRLIYERSRSNTPFRVDNSAVRSPFPAHRPQSCDSRKREPEAKFTCRKCGAVNFSKRHPAFSLIPLAQKDLHSHCRLKTAIRNPSAGSGNKSPTVNRASRRFRAWYAATRSKLVENASLVRVKLKRFASVGDLQSEYQGDENETCRKSFNAPSDGETAKTAQVPSNTRPDTGETETQHDEQRKGQDARNGMLVNTSGSFSKVTAPKSHPSASEDSLFQQLRTNVSSFHGRGRACSRCSSLTHIKGPQNLAKFTSLPMITVPRSEAVALTALRLKMFFGEEPQNQDALEVPEREPSLSSSSLSSDSDGFNGSRSTVIFQRLQMRPQSGDPYHSRPQPSLSTRVISSEQLRALRLDNVNDSCPPCQRSAMCPTLSMSRHSSPRLRQRPGRRFRSPLIISGTSVQGADAKSAASKSPSLWASENTSVPATAVTTATTTTNQSYLGISVDTNFTSSLSTSPSVTASQMRRSIEKLTIELTDRMTDSLSEKERKVDIFERRFLKVACDRHRRLPAHSVAITGSDREQVEKEPHCGVFFCEKQWLSATDINSVRRLSSETSSTKADGNTMEISSIIDTDSMPTDSDAELF</sequence>
<feature type="compositionally biased region" description="Low complexity" evidence="2">
    <location>
        <begin position="936"/>
        <end position="947"/>
    </location>
</feature>
<dbReference type="InterPro" id="IPR001245">
    <property type="entry name" value="Ser-Thr/Tyr_kinase_cat_dom"/>
</dbReference>
<dbReference type="GO" id="GO:0005737">
    <property type="term" value="C:cytoplasm"/>
    <property type="evidence" value="ECO:0007669"/>
    <property type="project" value="TreeGrafter"/>
</dbReference>
<dbReference type="SMART" id="SM00220">
    <property type="entry name" value="S_TKc"/>
    <property type="match status" value="1"/>
</dbReference>
<dbReference type="PROSITE" id="PS00108">
    <property type="entry name" value="PROTEIN_KINASE_ST"/>
    <property type="match status" value="1"/>
</dbReference>
<reference evidence="4 5" key="1">
    <citation type="submission" date="2018-10" db="EMBL/GenBank/DDBJ databases">
        <authorList>
            <consortium name="Pathogen Informatics"/>
        </authorList>
    </citation>
    <scope>NUCLEOTIDE SEQUENCE [LARGE SCALE GENOMIC DNA]</scope>
</reference>
<keyword evidence="5" id="KW-1185">Reference proteome</keyword>
<dbReference type="InterPro" id="IPR051681">
    <property type="entry name" value="Ser/Thr_Kinases-Pseudokinases"/>
</dbReference>
<dbReference type="PANTHER" id="PTHR44329">
    <property type="entry name" value="SERINE/THREONINE-PROTEIN KINASE TNNI3K-RELATED"/>
    <property type="match status" value="1"/>
</dbReference>
<evidence type="ECO:0000313" key="5">
    <source>
        <dbReference type="Proteomes" id="UP000267029"/>
    </source>
</evidence>